<name>A0A9P6DRZ9_9AGAM</name>
<sequence length="190" mass="21884">MQVPMWMKKLQGFEELQPLLPIPHAGLTKVDVMDISNRNGANGRRGWWLSGILMTTGWCSLQISPHAKSQNIEVDTMIIHMALKTPLAEVERTLPSYLQHKGMFSLHNLKQSQIYDIWSLLVCIVWPIEIWPQCMEATLPESVDRGVKTLKVKVKDFLNGLLDDLWCWNFFPGYREQGVDSFTCMKTNNH</sequence>
<gene>
    <name evidence="1" type="ORF">BS47DRAFT_1365541</name>
</gene>
<comment type="caution">
    <text evidence="1">The sequence shown here is derived from an EMBL/GenBank/DDBJ whole genome shotgun (WGS) entry which is preliminary data.</text>
</comment>
<dbReference type="AlphaFoldDB" id="A0A9P6DRZ9"/>
<proteinExistence type="predicted"/>
<evidence type="ECO:0000313" key="1">
    <source>
        <dbReference type="EMBL" id="KAF9509004.1"/>
    </source>
</evidence>
<evidence type="ECO:0000313" key="2">
    <source>
        <dbReference type="Proteomes" id="UP000886523"/>
    </source>
</evidence>
<keyword evidence="2" id="KW-1185">Reference proteome</keyword>
<accession>A0A9P6DRZ9</accession>
<protein>
    <submittedName>
        <fullName evidence="1">Uncharacterized protein</fullName>
    </submittedName>
</protein>
<dbReference type="Proteomes" id="UP000886523">
    <property type="component" value="Unassembled WGS sequence"/>
</dbReference>
<organism evidence="1 2">
    <name type="scientific">Hydnum rufescens UP504</name>
    <dbReference type="NCBI Taxonomy" id="1448309"/>
    <lineage>
        <taxon>Eukaryota</taxon>
        <taxon>Fungi</taxon>
        <taxon>Dikarya</taxon>
        <taxon>Basidiomycota</taxon>
        <taxon>Agaricomycotina</taxon>
        <taxon>Agaricomycetes</taxon>
        <taxon>Cantharellales</taxon>
        <taxon>Hydnaceae</taxon>
        <taxon>Hydnum</taxon>
    </lineage>
</organism>
<dbReference type="EMBL" id="MU129045">
    <property type="protein sequence ID" value="KAF9509004.1"/>
    <property type="molecule type" value="Genomic_DNA"/>
</dbReference>
<reference evidence="1" key="1">
    <citation type="journal article" date="2020" name="Nat. Commun.">
        <title>Large-scale genome sequencing of mycorrhizal fungi provides insights into the early evolution of symbiotic traits.</title>
        <authorList>
            <person name="Miyauchi S."/>
            <person name="Kiss E."/>
            <person name="Kuo A."/>
            <person name="Drula E."/>
            <person name="Kohler A."/>
            <person name="Sanchez-Garcia M."/>
            <person name="Morin E."/>
            <person name="Andreopoulos B."/>
            <person name="Barry K.W."/>
            <person name="Bonito G."/>
            <person name="Buee M."/>
            <person name="Carver A."/>
            <person name="Chen C."/>
            <person name="Cichocki N."/>
            <person name="Clum A."/>
            <person name="Culley D."/>
            <person name="Crous P.W."/>
            <person name="Fauchery L."/>
            <person name="Girlanda M."/>
            <person name="Hayes R.D."/>
            <person name="Keri Z."/>
            <person name="LaButti K."/>
            <person name="Lipzen A."/>
            <person name="Lombard V."/>
            <person name="Magnuson J."/>
            <person name="Maillard F."/>
            <person name="Murat C."/>
            <person name="Nolan M."/>
            <person name="Ohm R.A."/>
            <person name="Pangilinan J."/>
            <person name="Pereira M.F."/>
            <person name="Perotto S."/>
            <person name="Peter M."/>
            <person name="Pfister S."/>
            <person name="Riley R."/>
            <person name="Sitrit Y."/>
            <person name="Stielow J.B."/>
            <person name="Szollosi G."/>
            <person name="Zifcakova L."/>
            <person name="Stursova M."/>
            <person name="Spatafora J.W."/>
            <person name="Tedersoo L."/>
            <person name="Vaario L.M."/>
            <person name="Yamada A."/>
            <person name="Yan M."/>
            <person name="Wang P."/>
            <person name="Xu J."/>
            <person name="Bruns T."/>
            <person name="Baldrian P."/>
            <person name="Vilgalys R."/>
            <person name="Dunand C."/>
            <person name="Henrissat B."/>
            <person name="Grigoriev I.V."/>
            <person name="Hibbett D."/>
            <person name="Nagy L.G."/>
            <person name="Martin F.M."/>
        </authorList>
    </citation>
    <scope>NUCLEOTIDE SEQUENCE</scope>
    <source>
        <strain evidence="1">UP504</strain>
    </source>
</reference>